<keyword evidence="3" id="KW-1185">Reference proteome</keyword>
<gene>
    <name evidence="2" type="ORF">PPERSA_08430</name>
</gene>
<accession>A0A0V0R6D1</accession>
<sequence length="403" mass="47765">MLIQNSDKLGEIQTDQILNKYTKEIFITVQEIISNFQNNELTLNSIKVEMSVRKDLISKNINECLEKDEEFDFTNQLNEIEKFYHKKIEQLINQNKKLEQQMDEQEKKLNESLQKEKSLQLQLNDYQNKTLDFFYKHTQEQPQVICELIKQAGKQNEYLELLNPQQKNGQQTNKNGYQTNRNGQFQEQIQNSNHQNGLQINYNGNQLEESKSNYQQHNQNGGYNDIVKNPEKKLISEEFHIISEDVNYFLEQFKPENEIQNELLQKCTGKIVKYSVAGTCLGISLSLSLRRYMPQTFGQMSALRVGLETVLVLGGYTQFSKFATYQVYTDLNPLRKGATLNNNQDYLRHLIWQYYNHPSQYQQPSDTFRNILTEEELNDWVRKYKIDLDILFQTYYPYKQEKK</sequence>
<protein>
    <submittedName>
        <fullName evidence="2">Uncharacterized protein</fullName>
    </submittedName>
</protein>
<dbReference type="OrthoDB" id="10567173at2759"/>
<organism evidence="2 3">
    <name type="scientific">Pseudocohnilembus persalinus</name>
    <name type="common">Ciliate</name>
    <dbReference type="NCBI Taxonomy" id="266149"/>
    <lineage>
        <taxon>Eukaryota</taxon>
        <taxon>Sar</taxon>
        <taxon>Alveolata</taxon>
        <taxon>Ciliophora</taxon>
        <taxon>Intramacronucleata</taxon>
        <taxon>Oligohymenophorea</taxon>
        <taxon>Scuticociliatia</taxon>
        <taxon>Philasterida</taxon>
        <taxon>Pseudocohnilembidae</taxon>
        <taxon>Pseudocohnilembus</taxon>
    </lineage>
</organism>
<reference evidence="2 3" key="1">
    <citation type="journal article" date="2015" name="Sci. Rep.">
        <title>Genome of the facultative scuticociliatosis pathogen Pseudocohnilembus persalinus provides insight into its virulence through horizontal gene transfer.</title>
        <authorList>
            <person name="Xiong J."/>
            <person name="Wang G."/>
            <person name="Cheng J."/>
            <person name="Tian M."/>
            <person name="Pan X."/>
            <person name="Warren A."/>
            <person name="Jiang C."/>
            <person name="Yuan D."/>
            <person name="Miao W."/>
        </authorList>
    </citation>
    <scope>NUCLEOTIDE SEQUENCE [LARGE SCALE GENOMIC DNA]</scope>
    <source>
        <strain evidence="2">36N120E</strain>
    </source>
</reference>
<dbReference type="InParanoid" id="A0A0V0R6D1"/>
<evidence type="ECO:0000313" key="2">
    <source>
        <dbReference type="EMBL" id="KRX10027.1"/>
    </source>
</evidence>
<dbReference type="AlphaFoldDB" id="A0A0V0R6D1"/>
<name>A0A0V0R6D1_PSEPJ</name>
<feature type="coiled-coil region" evidence="1">
    <location>
        <begin position="81"/>
        <end position="129"/>
    </location>
</feature>
<dbReference type="Proteomes" id="UP000054937">
    <property type="component" value="Unassembled WGS sequence"/>
</dbReference>
<dbReference type="EMBL" id="LDAU01000040">
    <property type="protein sequence ID" value="KRX10027.1"/>
    <property type="molecule type" value="Genomic_DNA"/>
</dbReference>
<comment type="caution">
    <text evidence="2">The sequence shown here is derived from an EMBL/GenBank/DDBJ whole genome shotgun (WGS) entry which is preliminary data.</text>
</comment>
<evidence type="ECO:0000256" key="1">
    <source>
        <dbReference type="SAM" id="Coils"/>
    </source>
</evidence>
<evidence type="ECO:0000313" key="3">
    <source>
        <dbReference type="Proteomes" id="UP000054937"/>
    </source>
</evidence>
<proteinExistence type="predicted"/>
<keyword evidence="1" id="KW-0175">Coiled coil</keyword>